<keyword evidence="4" id="KW-1185">Reference proteome</keyword>
<dbReference type="Pfam" id="PF07859">
    <property type="entry name" value="Abhydrolase_3"/>
    <property type="match status" value="1"/>
</dbReference>
<organism evidence="4 5">
    <name type="scientific">Momordica charantia</name>
    <name type="common">Bitter gourd</name>
    <name type="synonym">Balsam pear</name>
    <dbReference type="NCBI Taxonomy" id="3673"/>
    <lineage>
        <taxon>Eukaryota</taxon>
        <taxon>Viridiplantae</taxon>
        <taxon>Streptophyta</taxon>
        <taxon>Embryophyta</taxon>
        <taxon>Tracheophyta</taxon>
        <taxon>Spermatophyta</taxon>
        <taxon>Magnoliopsida</taxon>
        <taxon>eudicotyledons</taxon>
        <taxon>Gunneridae</taxon>
        <taxon>Pentapetalae</taxon>
        <taxon>rosids</taxon>
        <taxon>fabids</taxon>
        <taxon>Cucurbitales</taxon>
        <taxon>Cucurbitaceae</taxon>
        <taxon>Momordiceae</taxon>
        <taxon>Momordica</taxon>
    </lineage>
</organism>
<evidence type="ECO:0000313" key="5">
    <source>
        <dbReference type="RefSeq" id="XP_022148541.1"/>
    </source>
</evidence>
<dbReference type="InterPro" id="IPR029058">
    <property type="entry name" value="AB_hydrolase_fold"/>
</dbReference>
<dbReference type="OrthoDB" id="408631at2759"/>
<proteinExistence type="inferred from homology"/>
<dbReference type="Gene3D" id="3.40.50.1820">
    <property type="entry name" value="alpha/beta hydrolase"/>
    <property type="match status" value="1"/>
</dbReference>
<evidence type="ECO:0000256" key="1">
    <source>
        <dbReference type="ARBA" id="ARBA00010515"/>
    </source>
</evidence>
<dbReference type="InterPro" id="IPR013094">
    <property type="entry name" value="AB_hydrolase_3"/>
</dbReference>
<dbReference type="PROSITE" id="PS01173">
    <property type="entry name" value="LIPASE_GDXG_HIS"/>
    <property type="match status" value="1"/>
</dbReference>
<dbReference type="KEGG" id="mcha:111017169"/>
<comment type="similarity">
    <text evidence="1">Belongs to the 'GDXG' lipolytic enzyme family.</text>
</comment>
<dbReference type="RefSeq" id="XP_022148541.1">
    <property type="nucleotide sequence ID" value="XM_022292849.1"/>
</dbReference>
<evidence type="ECO:0000256" key="2">
    <source>
        <dbReference type="ARBA" id="ARBA00022801"/>
    </source>
</evidence>
<keyword evidence="2" id="KW-0378">Hydrolase</keyword>
<dbReference type="SUPFAM" id="SSF53474">
    <property type="entry name" value="alpha/beta-Hydrolases"/>
    <property type="match status" value="1"/>
</dbReference>
<feature type="domain" description="Alpha/beta hydrolase fold-3" evidence="3">
    <location>
        <begin position="75"/>
        <end position="278"/>
    </location>
</feature>
<gene>
    <name evidence="5" type="primary">LOC111017169</name>
</gene>
<dbReference type="GO" id="GO:0016787">
    <property type="term" value="F:hydrolase activity"/>
    <property type="evidence" value="ECO:0007669"/>
    <property type="project" value="UniProtKB-KW"/>
</dbReference>
<dbReference type="InterPro" id="IPR050466">
    <property type="entry name" value="Carboxylest/Gibb_receptor"/>
</dbReference>
<dbReference type="PANTHER" id="PTHR23024:SF429">
    <property type="entry name" value="ALPHA_BETA HYDROLASE FOLD PROTEIN"/>
    <property type="match status" value="1"/>
</dbReference>
<dbReference type="InterPro" id="IPR002168">
    <property type="entry name" value="Lipase_GDXG_HIS_AS"/>
</dbReference>
<name>A0A6J1D5P6_MOMCH</name>
<reference evidence="5" key="1">
    <citation type="submission" date="2025-08" db="UniProtKB">
        <authorList>
            <consortium name="RefSeq"/>
        </authorList>
    </citation>
    <scope>IDENTIFICATION</scope>
    <source>
        <strain evidence="5">OHB3-1</strain>
    </source>
</reference>
<dbReference type="PANTHER" id="PTHR23024">
    <property type="entry name" value="ARYLACETAMIDE DEACETYLASE"/>
    <property type="match status" value="1"/>
</dbReference>
<dbReference type="GeneID" id="111017169"/>
<dbReference type="Proteomes" id="UP000504603">
    <property type="component" value="Unplaced"/>
</dbReference>
<protein>
    <submittedName>
        <fullName evidence="5">Probable carboxylesterase 2</fullName>
    </submittedName>
</protein>
<accession>A0A6J1D5P6</accession>
<evidence type="ECO:0000313" key="4">
    <source>
        <dbReference type="Proteomes" id="UP000504603"/>
    </source>
</evidence>
<sequence length="315" mass="34440">MDSDAADEVVFEFQPVFRVFRSGRVERLIPGDRVPPSTDQRTGVQSKDILIDPQTGVSVRIYLPPVPDSTKLPLLIYIHGGAFAIGSADSAIYHRHLISLAAEANAVALSVNYRLAPEHPLPAAYDDAWTSVEWAASHANRDGAEIWLNNHADFDRVFLVGDSAGANISYNLVGRAGNGPAGLNIVGLGLIHPFFMIDKPDKLIEYIFPTSAGLEDPRMNPRANPELRSLRCTQVVILVAENDWLKDRGRGFHAALRESGWKGSVEIVETEGEGHVFHLFNPENEKAATLVKQVASFIQSTSGSTLESETHALKI</sequence>
<dbReference type="AlphaFoldDB" id="A0A6J1D5P6"/>
<evidence type="ECO:0000259" key="3">
    <source>
        <dbReference type="Pfam" id="PF07859"/>
    </source>
</evidence>